<comment type="catalytic activity">
    <reaction evidence="7">
        <text>NAD(+) + H2O = ADP-D-ribose + nicotinamide + H(+)</text>
        <dbReference type="Rhea" id="RHEA:16301"/>
        <dbReference type="ChEBI" id="CHEBI:15377"/>
        <dbReference type="ChEBI" id="CHEBI:15378"/>
        <dbReference type="ChEBI" id="CHEBI:17154"/>
        <dbReference type="ChEBI" id="CHEBI:57540"/>
        <dbReference type="ChEBI" id="CHEBI:57967"/>
        <dbReference type="EC" id="3.2.2.6"/>
    </reaction>
    <physiologicalReaction direction="left-to-right" evidence="7">
        <dbReference type="Rhea" id="RHEA:16302"/>
    </physiologicalReaction>
</comment>
<keyword evidence="5" id="KW-0611">Plant defense</keyword>
<keyword evidence="2" id="KW-0433">Leucine-rich repeat</keyword>
<dbReference type="GO" id="GO:0006952">
    <property type="term" value="P:defense response"/>
    <property type="evidence" value="ECO:0007669"/>
    <property type="project" value="InterPro"/>
</dbReference>
<dbReference type="InterPro" id="IPR001611">
    <property type="entry name" value="Leu-rich_rpt"/>
</dbReference>
<name>A0A7G2FA25_ARATH</name>
<dbReference type="Pfam" id="PF01582">
    <property type="entry name" value="TIR"/>
    <property type="match status" value="1"/>
</dbReference>
<dbReference type="InterPro" id="IPR002182">
    <property type="entry name" value="NB-ARC"/>
</dbReference>
<organism evidence="10 11">
    <name type="scientific">Arabidopsis thaliana</name>
    <name type="common">Mouse-ear cress</name>
    <dbReference type="NCBI Taxonomy" id="3702"/>
    <lineage>
        <taxon>Eukaryota</taxon>
        <taxon>Viridiplantae</taxon>
        <taxon>Streptophyta</taxon>
        <taxon>Embryophyta</taxon>
        <taxon>Tracheophyta</taxon>
        <taxon>Spermatophyta</taxon>
        <taxon>Magnoliopsida</taxon>
        <taxon>eudicotyledons</taxon>
        <taxon>Gunneridae</taxon>
        <taxon>Pentapetalae</taxon>
        <taxon>rosids</taxon>
        <taxon>malvids</taxon>
        <taxon>Brassicales</taxon>
        <taxon>Brassicaceae</taxon>
        <taxon>Camelineae</taxon>
        <taxon>Arabidopsis</taxon>
    </lineage>
</organism>
<dbReference type="Pfam" id="PF20160">
    <property type="entry name" value="C-JID"/>
    <property type="match status" value="1"/>
</dbReference>
<dbReference type="SMART" id="SM00255">
    <property type="entry name" value="TIR"/>
    <property type="match status" value="1"/>
</dbReference>
<evidence type="ECO:0000256" key="2">
    <source>
        <dbReference type="ARBA" id="ARBA00022614"/>
    </source>
</evidence>
<keyword evidence="4" id="KW-0378">Hydrolase</keyword>
<evidence type="ECO:0000256" key="6">
    <source>
        <dbReference type="ARBA" id="ARBA00023027"/>
    </source>
</evidence>
<evidence type="ECO:0000256" key="4">
    <source>
        <dbReference type="ARBA" id="ARBA00022801"/>
    </source>
</evidence>
<evidence type="ECO:0000259" key="9">
    <source>
        <dbReference type="PROSITE" id="PS50104"/>
    </source>
</evidence>
<dbReference type="SUPFAM" id="SSF52540">
    <property type="entry name" value="P-loop containing nucleoside triphosphate hydrolases"/>
    <property type="match status" value="1"/>
</dbReference>
<dbReference type="EC" id="3.2.2.6" evidence="1"/>
<dbReference type="PROSITE" id="PS50104">
    <property type="entry name" value="TIR"/>
    <property type="match status" value="1"/>
</dbReference>
<dbReference type="InterPro" id="IPR027417">
    <property type="entry name" value="P-loop_NTPase"/>
</dbReference>
<dbReference type="Gene3D" id="3.80.10.10">
    <property type="entry name" value="Ribonuclease Inhibitor"/>
    <property type="match status" value="3"/>
</dbReference>
<dbReference type="GO" id="GO:0007165">
    <property type="term" value="P:signal transduction"/>
    <property type="evidence" value="ECO:0007669"/>
    <property type="project" value="InterPro"/>
</dbReference>
<dbReference type="Gene3D" id="3.40.50.300">
    <property type="entry name" value="P-loop containing nucleotide triphosphate hydrolases"/>
    <property type="match status" value="1"/>
</dbReference>
<dbReference type="GO" id="GO:0043531">
    <property type="term" value="F:ADP binding"/>
    <property type="evidence" value="ECO:0007669"/>
    <property type="project" value="InterPro"/>
</dbReference>
<dbReference type="InterPro" id="IPR044974">
    <property type="entry name" value="Disease_R_plants"/>
</dbReference>
<evidence type="ECO:0000256" key="1">
    <source>
        <dbReference type="ARBA" id="ARBA00011982"/>
    </source>
</evidence>
<evidence type="ECO:0000313" key="10">
    <source>
        <dbReference type="EMBL" id="CAD5331482.1"/>
    </source>
</evidence>
<dbReference type="SUPFAM" id="SSF52200">
    <property type="entry name" value="Toll/Interleukin receptor TIR domain"/>
    <property type="match status" value="1"/>
</dbReference>
<accession>A0A7G2FA25</accession>
<gene>
    <name evidence="10" type="ORF">AT9943_LOCUS18950</name>
</gene>
<protein>
    <recommendedName>
        <fullName evidence="1">ADP-ribosyl cyclase/cyclic ADP-ribose hydrolase</fullName>
        <ecNumber evidence="1">3.2.2.6</ecNumber>
    </recommendedName>
</protein>
<feature type="domain" description="TIR" evidence="9">
    <location>
        <begin position="140"/>
        <end position="308"/>
    </location>
</feature>
<evidence type="ECO:0000313" key="11">
    <source>
        <dbReference type="Proteomes" id="UP000516314"/>
    </source>
</evidence>
<evidence type="ECO:0000256" key="3">
    <source>
        <dbReference type="ARBA" id="ARBA00022737"/>
    </source>
</evidence>
<dbReference type="Gene3D" id="3.40.50.10140">
    <property type="entry name" value="Toll/interleukin-1 receptor homology (TIR) domain"/>
    <property type="match status" value="1"/>
</dbReference>
<dbReference type="Pfam" id="PF00931">
    <property type="entry name" value="NB-ARC"/>
    <property type="match status" value="1"/>
</dbReference>
<dbReference type="PRINTS" id="PR00364">
    <property type="entry name" value="DISEASERSIST"/>
</dbReference>
<dbReference type="InterPro" id="IPR032675">
    <property type="entry name" value="LRR_dom_sf"/>
</dbReference>
<evidence type="ECO:0000256" key="8">
    <source>
        <dbReference type="SAM" id="MobiDB-lite"/>
    </source>
</evidence>
<sequence>MSSAGNFPPNGHPWRPPSSATKQQPPSVFLAQKLDLMVKGGPPPFIRFPRLIKCSSEAAASFSSTADDSALVDGSANRSLTSSVSYTPDVASVVKTLDATYQPPVSSSSHSADVGVDATAIADVSSASSISAAAVSNSQLKYDVFISFRGPDSRDNFVSHLYDDLKKETETFIDSEKLEAGDEIAPALSDAIERSRISVVVFTKEYASSKWCLRELARIMECRRSRGQIVLPVFLGVKPMEVRWQTGSYDVAFSRHDKAPEGSQLAEEVKSWRKAMSEVANLSGFDSSAVRPASELVDKIVSCVLKIIKNSSLCEDEGLVGAYSQVYDVEELLENGSDEVQTIGICGMGGIGKTAIAGAVFNRLHQKFDSYCFLANSFPPEEYMSLSMRAAASAKGMPLALKVLGSFLCKKSVPEWESALRRLESSLDEEIFNVLRGTISTEGISLDLSEKEELLQMGRDAFARMRNLKFLRIFQKKSDEESCKTHLPEGLDILPPKLRLLTWDRYPLASLPSRFNPDHLVELCLTNSKLERLWEGLASLLNLKRIDLSNSRFLKELPDLSKAPKVERIVARGCADLVTIPTPRNKLNSLKYLDLSGCSKLKDFPEISWNIERLFLADSGIEEIPPSIEHFRQLVHLDLKGCKMLKNVAQIGQNLEKLGFMDLSGCSSVTSFPEISCNVKELLLNETSIEEIPSRIKCMKELVLLELKNCPRLKNLPSSICELKSLVELNLSGSSNFTNFPEITETMDSLKYLSLNGSAIKELPSFENLTGLISLNLENCSSLISLPDGLSKLKFLEDLNISGCSSLENLPRNLGSLVNVKASGCRSEVVEFLGGASSSLKVMDLSDCGIAEFPEGLTLFSTLTELDLSQNCFSTIPPSIKELQELKSLDLSHCQELESLSGVPAGLTRLNVLSCNSLETVALSNSSELQLYPLNNVETFVFAACPSLSQYAIDNINAFAKRRIHVLASHLGVVLNFRREDLSLNKWMKPQELQYLLSSMYGYGNLHEALIGLHTAFFTDKLIVEELPSMLLGRVLHDFHERYMLDVQGDDIPEWFCHQSNGSCIEVMVQPPKQSNESATLAGFAISVHVAFDDYNDDNGLSIKYECHFHSNNCGIREGAGYLRGWDGKKGKPLSIEGDHLFLGFDSSIIFDAANGIEKFVGYSEELVKAIFQCYVVDDDGNPINSCTVKKCAVQPLYTSDMTKSPKEILSRQDITKGLTTSFSEFLGKVLLNLDLYDAISLGIMNVLGDLSVDVVPQGGYVYIIIKCENAGLPIGLQILNVHLGTAPLAVKLIEMAEQSQDPRAFSIEFSDVDGGDFGCRIKVKKCEFRPLQSHVMLIGRSAVT</sequence>
<keyword evidence="3" id="KW-0677">Repeat</keyword>
<dbReference type="InterPro" id="IPR058546">
    <property type="entry name" value="RPS4B/Roq1-like_LRR"/>
</dbReference>
<dbReference type="InterPro" id="IPR045344">
    <property type="entry name" value="C-JID"/>
</dbReference>
<dbReference type="Proteomes" id="UP000516314">
    <property type="component" value="Chromosome 5"/>
</dbReference>
<keyword evidence="6" id="KW-0520">NAD</keyword>
<feature type="region of interest" description="Disordered" evidence="8">
    <location>
        <begin position="1"/>
        <end position="24"/>
    </location>
</feature>
<dbReference type="GO" id="GO:0061809">
    <property type="term" value="F:NAD+ nucleosidase activity, cyclic ADP-ribose generating"/>
    <property type="evidence" value="ECO:0007669"/>
    <property type="project" value="UniProtKB-EC"/>
</dbReference>
<dbReference type="PROSITE" id="PS51450">
    <property type="entry name" value="LRR"/>
    <property type="match status" value="2"/>
</dbReference>
<evidence type="ECO:0000256" key="5">
    <source>
        <dbReference type="ARBA" id="ARBA00022821"/>
    </source>
</evidence>
<reference evidence="10 11" key="1">
    <citation type="submission" date="2020-09" db="EMBL/GenBank/DDBJ databases">
        <authorList>
            <person name="Ashkenazy H."/>
        </authorList>
    </citation>
    <scope>NUCLEOTIDE SEQUENCE [LARGE SCALE GENOMIC DNA]</scope>
    <source>
        <strain evidence="11">cv. Cdm-0</strain>
    </source>
</reference>
<dbReference type="SUPFAM" id="SSF52058">
    <property type="entry name" value="L domain-like"/>
    <property type="match status" value="2"/>
</dbReference>
<dbReference type="InterPro" id="IPR035897">
    <property type="entry name" value="Toll_tir_struct_dom_sf"/>
</dbReference>
<dbReference type="EMBL" id="LR881470">
    <property type="protein sequence ID" value="CAD5331482.1"/>
    <property type="molecule type" value="Genomic_DNA"/>
</dbReference>
<dbReference type="PANTHER" id="PTHR11017:SF479">
    <property type="entry name" value="DISEASE RESISTANCE PROTEIN (TIR-NBS-LRR CLASS) FAMILY"/>
    <property type="match status" value="1"/>
</dbReference>
<dbReference type="InterPro" id="IPR000157">
    <property type="entry name" value="TIR_dom"/>
</dbReference>
<proteinExistence type="predicted"/>
<dbReference type="FunFam" id="3.40.50.10140:FF:000007">
    <property type="entry name" value="Disease resistance protein (TIR-NBS-LRR class)"/>
    <property type="match status" value="1"/>
</dbReference>
<dbReference type="Pfam" id="PF23286">
    <property type="entry name" value="LRR_13"/>
    <property type="match status" value="1"/>
</dbReference>
<evidence type="ECO:0000256" key="7">
    <source>
        <dbReference type="ARBA" id="ARBA00047304"/>
    </source>
</evidence>
<dbReference type="PANTHER" id="PTHR11017">
    <property type="entry name" value="LEUCINE-RICH REPEAT-CONTAINING PROTEIN"/>
    <property type="match status" value="1"/>
</dbReference>